<reference evidence="2 3" key="1">
    <citation type="journal article" date="2023" name="Arcadia Sci">
        <title>De novo assembly of a long-read Amblyomma americanum tick genome.</title>
        <authorList>
            <person name="Chou S."/>
            <person name="Poskanzer K.E."/>
            <person name="Rollins M."/>
            <person name="Thuy-Boun P.S."/>
        </authorList>
    </citation>
    <scope>NUCLEOTIDE SEQUENCE [LARGE SCALE GENOMIC DNA]</scope>
    <source>
        <strain evidence="2">F_SG_1</strain>
        <tissue evidence="2">Salivary glands</tissue>
    </source>
</reference>
<evidence type="ECO:0000313" key="2">
    <source>
        <dbReference type="EMBL" id="KAK8773401.1"/>
    </source>
</evidence>
<dbReference type="AlphaFoldDB" id="A0AAQ4EFE5"/>
<name>A0AAQ4EFE5_AMBAM</name>
<evidence type="ECO:0000313" key="3">
    <source>
        <dbReference type="Proteomes" id="UP001321473"/>
    </source>
</evidence>
<keyword evidence="1" id="KW-0472">Membrane</keyword>
<sequence length="173" mass="19985">MGHESYLAVYDQVRRTGGELHPTEIYTESNFRDVLERKAVMLQEEKGTLEDQVRRNCPAYMGQGFFYFSEESLGTLVFAWVARKDFDPIIHREMNDRVRWLVDTGLVDFFMRDVSPGPNECWLRRGDKSGIDGRMLHFEDLESVFVLYTLLLQFAFAAFLLECLGAAFAKCCG</sequence>
<evidence type="ECO:0000256" key="1">
    <source>
        <dbReference type="SAM" id="Phobius"/>
    </source>
</evidence>
<feature type="transmembrane region" description="Helical" evidence="1">
    <location>
        <begin position="144"/>
        <end position="169"/>
    </location>
</feature>
<dbReference type="EMBL" id="JARKHS020016958">
    <property type="protein sequence ID" value="KAK8773401.1"/>
    <property type="molecule type" value="Genomic_DNA"/>
</dbReference>
<organism evidence="2 3">
    <name type="scientific">Amblyomma americanum</name>
    <name type="common">Lone star tick</name>
    <dbReference type="NCBI Taxonomy" id="6943"/>
    <lineage>
        <taxon>Eukaryota</taxon>
        <taxon>Metazoa</taxon>
        <taxon>Ecdysozoa</taxon>
        <taxon>Arthropoda</taxon>
        <taxon>Chelicerata</taxon>
        <taxon>Arachnida</taxon>
        <taxon>Acari</taxon>
        <taxon>Parasitiformes</taxon>
        <taxon>Ixodida</taxon>
        <taxon>Ixodoidea</taxon>
        <taxon>Ixodidae</taxon>
        <taxon>Amblyomminae</taxon>
        <taxon>Amblyomma</taxon>
    </lineage>
</organism>
<comment type="caution">
    <text evidence="2">The sequence shown here is derived from an EMBL/GenBank/DDBJ whole genome shotgun (WGS) entry which is preliminary data.</text>
</comment>
<keyword evidence="1" id="KW-0812">Transmembrane</keyword>
<proteinExistence type="predicted"/>
<dbReference type="Proteomes" id="UP001321473">
    <property type="component" value="Unassembled WGS sequence"/>
</dbReference>
<accession>A0AAQ4EFE5</accession>
<keyword evidence="3" id="KW-1185">Reference proteome</keyword>
<gene>
    <name evidence="2" type="ORF">V5799_012066</name>
</gene>
<protein>
    <submittedName>
        <fullName evidence="2">Uncharacterized protein</fullName>
    </submittedName>
</protein>
<keyword evidence="1" id="KW-1133">Transmembrane helix</keyword>